<proteinExistence type="predicted"/>
<sequence>MEPPFLHSRVICGDISLVDARPVVRDEIARYSLYIDDYKRIRASLTSPWLECRGNDTSHHDHVALGVPYVQE</sequence>
<dbReference type="Proteomes" id="UP001156882">
    <property type="component" value="Unassembled WGS sequence"/>
</dbReference>
<organism evidence="1 2">
    <name type="scientific">Labrys miyagiensis</name>
    <dbReference type="NCBI Taxonomy" id="346912"/>
    <lineage>
        <taxon>Bacteria</taxon>
        <taxon>Pseudomonadati</taxon>
        <taxon>Pseudomonadota</taxon>
        <taxon>Alphaproteobacteria</taxon>
        <taxon>Hyphomicrobiales</taxon>
        <taxon>Xanthobacteraceae</taxon>
        <taxon>Labrys</taxon>
    </lineage>
</organism>
<protein>
    <submittedName>
        <fullName evidence="1">Uncharacterized protein</fullName>
    </submittedName>
</protein>
<gene>
    <name evidence="1" type="ORF">GCM10007874_46120</name>
</gene>
<comment type="caution">
    <text evidence="1">The sequence shown here is derived from an EMBL/GenBank/DDBJ whole genome shotgun (WGS) entry which is preliminary data.</text>
</comment>
<evidence type="ECO:0000313" key="1">
    <source>
        <dbReference type="EMBL" id="GLS21595.1"/>
    </source>
</evidence>
<name>A0ABQ6CRM6_9HYPH</name>
<accession>A0ABQ6CRM6</accession>
<reference evidence="2" key="1">
    <citation type="journal article" date="2019" name="Int. J. Syst. Evol. Microbiol.">
        <title>The Global Catalogue of Microorganisms (GCM) 10K type strain sequencing project: providing services to taxonomists for standard genome sequencing and annotation.</title>
        <authorList>
            <consortium name="The Broad Institute Genomics Platform"/>
            <consortium name="The Broad Institute Genome Sequencing Center for Infectious Disease"/>
            <person name="Wu L."/>
            <person name="Ma J."/>
        </authorList>
    </citation>
    <scope>NUCLEOTIDE SEQUENCE [LARGE SCALE GENOMIC DNA]</scope>
    <source>
        <strain evidence="2">NBRC 101365</strain>
    </source>
</reference>
<keyword evidence="2" id="KW-1185">Reference proteome</keyword>
<evidence type="ECO:0000313" key="2">
    <source>
        <dbReference type="Proteomes" id="UP001156882"/>
    </source>
</evidence>
<dbReference type="EMBL" id="BSPC01000052">
    <property type="protein sequence ID" value="GLS21595.1"/>
    <property type="molecule type" value="Genomic_DNA"/>
</dbReference>